<dbReference type="AlphaFoldDB" id="A0A9N8JA78"/>
<feature type="signal peptide" evidence="1">
    <location>
        <begin position="1"/>
        <end position="19"/>
    </location>
</feature>
<name>A0A9N8JA78_9PEZI</name>
<dbReference type="Proteomes" id="UP000716446">
    <property type="component" value="Unassembled WGS sequence"/>
</dbReference>
<evidence type="ECO:0000256" key="1">
    <source>
        <dbReference type="SAM" id="SignalP"/>
    </source>
</evidence>
<proteinExistence type="predicted"/>
<comment type="caution">
    <text evidence="2">The sequence shown here is derived from an EMBL/GenBank/DDBJ whole genome shotgun (WGS) entry which is preliminary data.</text>
</comment>
<evidence type="ECO:0000313" key="3">
    <source>
        <dbReference type="Proteomes" id="UP000716446"/>
    </source>
</evidence>
<feature type="chain" id="PRO_5040444604" evidence="1">
    <location>
        <begin position="20"/>
        <end position="391"/>
    </location>
</feature>
<keyword evidence="1" id="KW-0732">Signal</keyword>
<sequence>MRSTFLFAAAAIGSGLASAQCQVYGIDIQSGGTYFENSELTTPFSLVQEFSGCDNDTANNILVDPNGDQYQCSDTPLTPDYTPETVTCTDWPQDKMYSGDWSLVVISNNGDADPIAYQRDFSLNVGTPTTITYTPTVTATDLETSIYSIVSTTHSVVTTTLVPKTTTKRALIAFGKPTLYSHPLNVQMVTKNMFTVTKTQYSPQITQTTVSVAPSCASATPNWHPDPIARIEITILKTIFQRTNSARFKRAANEDLAAKQEFVEQRKQRLGEAKGLQKRAPDASMVTVTATNTADFVTETQTQYTTITKTIPTTILSTITSTPAVVTVTRALLDFAALQTLVQELVQPTITHWGVAHETTTKKVPWTVTITSTTTNEALMAECTGKGGRVW</sequence>
<gene>
    <name evidence="2" type="ORF">AWRI4619_LOCUS36</name>
</gene>
<evidence type="ECO:0000313" key="2">
    <source>
        <dbReference type="EMBL" id="CAD0081469.1"/>
    </source>
</evidence>
<organism evidence="2 3">
    <name type="scientific">Aureobasidium vineae</name>
    <dbReference type="NCBI Taxonomy" id="2773715"/>
    <lineage>
        <taxon>Eukaryota</taxon>
        <taxon>Fungi</taxon>
        <taxon>Dikarya</taxon>
        <taxon>Ascomycota</taxon>
        <taxon>Pezizomycotina</taxon>
        <taxon>Dothideomycetes</taxon>
        <taxon>Dothideomycetidae</taxon>
        <taxon>Dothideales</taxon>
        <taxon>Saccotheciaceae</taxon>
        <taxon>Aureobasidium</taxon>
    </lineage>
</organism>
<accession>A0A9N8JA78</accession>
<dbReference type="EMBL" id="CAIJEN010000001">
    <property type="protein sequence ID" value="CAD0081469.1"/>
    <property type="molecule type" value="Genomic_DNA"/>
</dbReference>
<keyword evidence="3" id="KW-1185">Reference proteome</keyword>
<protein>
    <submittedName>
        <fullName evidence="2">Uncharacterized protein</fullName>
    </submittedName>
</protein>
<reference evidence="2" key="1">
    <citation type="submission" date="2020-06" db="EMBL/GenBank/DDBJ databases">
        <authorList>
            <person name="Onetto C."/>
        </authorList>
    </citation>
    <scope>NUCLEOTIDE SEQUENCE</scope>
</reference>